<comment type="similarity">
    <text evidence="2">Belongs to the CitM (TC 2.A.11) transporter family.</text>
</comment>
<feature type="transmembrane region" description="Helical" evidence="8">
    <location>
        <begin position="138"/>
        <end position="155"/>
    </location>
</feature>
<comment type="subcellular location">
    <subcellularLocation>
        <location evidence="1">Cell membrane</location>
        <topology evidence="1">Multi-pass membrane protein</topology>
    </subcellularLocation>
</comment>
<dbReference type="RefSeq" id="WP_011207315.1">
    <property type="nucleotide sequence ID" value="NZ_CAACYE020000001.1"/>
</dbReference>
<evidence type="ECO:0000256" key="2">
    <source>
        <dbReference type="ARBA" id="ARBA00009843"/>
    </source>
</evidence>
<evidence type="ECO:0000313" key="11">
    <source>
        <dbReference type="Proteomes" id="UP000057820"/>
    </source>
</evidence>
<keyword evidence="6 8" id="KW-1133">Transmembrane helix</keyword>
<feature type="transmembrane region" description="Helical" evidence="8">
    <location>
        <begin position="98"/>
        <end position="126"/>
    </location>
</feature>
<dbReference type="CDD" id="cd01116">
    <property type="entry name" value="P_permease"/>
    <property type="match status" value="1"/>
</dbReference>
<name>A0A0H5NTM9_NOCFR</name>
<dbReference type="EMBL" id="LN868938">
    <property type="protein sequence ID" value="CRY79125.1"/>
    <property type="molecule type" value="Genomic_DNA"/>
</dbReference>
<organism evidence="10 11">
    <name type="scientific">Nocardia farcinica</name>
    <dbReference type="NCBI Taxonomy" id="37329"/>
    <lineage>
        <taxon>Bacteria</taxon>
        <taxon>Bacillati</taxon>
        <taxon>Actinomycetota</taxon>
        <taxon>Actinomycetes</taxon>
        <taxon>Mycobacteriales</taxon>
        <taxon>Nocardiaceae</taxon>
        <taxon>Nocardia</taxon>
    </lineage>
</organism>
<evidence type="ECO:0000256" key="3">
    <source>
        <dbReference type="ARBA" id="ARBA00022448"/>
    </source>
</evidence>
<accession>A0A0H5NTM9</accession>
<dbReference type="PANTHER" id="PTHR43568">
    <property type="entry name" value="P PROTEIN"/>
    <property type="match status" value="1"/>
</dbReference>
<feature type="transmembrane region" description="Helical" evidence="8">
    <location>
        <begin position="278"/>
        <end position="295"/>
    </location>
</feature>
<gene>
    <name evidence="10" type="primary">ybiR</name>
    <name evidence="10" type="ORF">ERS450000_03335</name>
</gene>
<feature type="transmembrane region" description="Helical" evidence="8">
    <location>
        <begin position="59"/>
        <end position="86"/>
    </location>
</feature>
<keyword evidence="5 8" id="KW-0812">Transmembrane</keyword>
<dbReference type="InterPro" id="IPR004680">
    <property type="entry name" value="Cit_transptr-like_dom"/>
</dbReference>
<keyword evidence="4" id="KW-1003">Cell membrane</keyword>
<dbReference type="InterPro" id="IPR000802">
    <property type="entry name" value="Arsenical_pump_ArsB"/>
</dbReference>
<feature type="transmembrane region" description="Helical" evidence="8">
    <location>
        <begin position="230"/>
        <end position="258"/>
    </location>
</feature>
<dbReference type="InterPro" id="IPR051475">
    <property type="entry name" value="Diverse_Ion_Transporter"/>
</dbReference>
<evidence type="ECO:0000259" key="9">
    <source>
        <dbReference type="Pfam" id="PF03600"/>
    </source>
</evidence>
<evidence type="ECO:0000256" key="7">
    <source>
        <dbReference type="ARBA" id="ARBA00023136"/>
    </source>
</evidence>
<evidence type="ECO:0000256" key="4">
    <source>
        <dbReference type="ARBA" id="ARBA00022475"/>
    </source>
</evidence>
<sequence length="427" mass="45390">MHQLLALTIFAAAFWCIATERFDKVATVLVAAALMALTGVIPGDEVFYDPHAGIDWNVVFLLLGMMIIVGVVKQTGLFDCLAIWAAKRSRGDPFRLMVLLMTITAVASPILDNVTIILLIAPVTIVVCDRLRLPAQPFLIAEVLAANIGGAATLVGDPPNIIIGSRAGLSFNDFLIHMAPAVAVIFALFVVFTRFLFRAHLRDRAADVTAVLALEERHAITDPRLLRRSLLVLAGVVVGFGLHTVVHVAPSIVALLGAGAMLLVADLEVGTVLREVEWGTLVFFMGLFVIVAGLIHTGVVDRLAAVAVGAFGDDPVLSSAALVFGSAIAGAFIDNIPYTTTVAPVVEELVAQAPDHATGQALWWSFAFGADFSGNGTAVAAGANVVALGIARRAGHPITFWQFTKYGVVVTALSTTLAWLYVWVRYF</sequence>
<feature type="domain" description="Citrate transporter-like" evidence="9">
    <location>
        <begin position="16"/>
        <end position="369"/>
    </location>
</feature>
<feature type="transmembrane region" description="Helical" evidence="8">
    <location>
        <begin position="403"/>
        <end position="424"/>
    </location>
</feature>
<evidence type="ECO:0000256" key="5">
    <source>
        <dbReference type="ARBA" id="ARBA00022692"/>
    </source>
</evidence>
<feature type="transmembrane region" description="Helical" evidence="8">
    <location>
        <begin position="175"/>
        <end position="197"/>
    </location>
</feature>
<evidence type="ECO:0000313" key="10">
    <source>
        <dbReference type="EMBL" id="CRY79125.1"/>
    </source>
</evidence>
<feature type="transmembrane region" description="Helical" evidence="8">
    <location>
        <begin position="28"/>
        <end position="47"/>
    </location>
</feature>
<feature type="transmembrane region" description="Helical" evidence="8">
    <location>
        <begin position="316"/>
        <end position="333"/>
    </location>
</feature>
<dbReference type="PRINTS" id="PR00758">
    <property type="entry name" value="ARSENICPUMP"/>
</dbReference>
<dbReference type="Pfam" id="PF03600">
    <property type="entry name" value="CitMHS"/>
    <property type="match status" value="1"/>
</dbReference>
<dbReference type="GO" id="GO:0015105">
    <property type="term" value="F:arsenite transmembrane transporter activity"/>
    <property type="evidence" value="ECO:0007669"/>
    <property type="project" value="InterPro"/>
</dbReference>
<keyword evidence="3" id="KW-0813">Transport</keyword>
<reference evidence="11" key="1">
    <citation type="submission" date="2015-03" db="EMBL/GenBank/DDBJ databases">
        <authorList>
            <consortium name="Pathogen Informatics"/>
        </authorList>
    </citation>
    <scope>NUCLEOTIDE SEQUENCE [LARGE SCALE GENOMIC DNA]</scope>
    <source>
        <strain evidence="11">NCTC11134</strain>
    </source>
</reference>
<evidence type="ECO:0000256" key="1">
    <source>
        <dbReference type="ARBA" id="ARBA00004651"/>
    </source>
</evidence>
<dbReference type="AlphaFoldDB" id="A0A0H5NTM9"/>
<evidence type="ECO:0000256" key="6">
    <source>
        <dbReference type="ARBA" id="ARBA00022989"/>
    </source>
</evidence>
<proteinExistence type="inferred from homology"/>
<evidence type="ECO:0000256" key="8">
    <source>
        <dbReference type="SAM" id="Phobius"/>
    </source>
</evidence>
<dbReference type="OMA" id="WRHLSDE"/>
<protein>
    <submittedName>
        <fullName evidence="10">Inner membrane protein YbiR</fullName>
    </submittedName>
</protein>
<dbReference type="GeneID" id="61131615"/>
<dbReference type="PANTHER" id="PTHR43568:SF1">
    <property type="entry name" value="P PROTEIN"/>
    <property type="match status" value="1"/>
</dbReference>
<keyword evidence="7 8" id="KW-0472">Membrane</keyword>
<dbReference type="Proteomes" id="UP000057820">
    <property type="component" value="Chromosome 1"/>
</dbReference>
<dbReference type="KEGG" id="nfr:ERS450000_03335"/>
<dbReference type="GO" id="GO:0005886">
    <property type="term" value="C:plasma membrane"/>
    <property type="evidence" value="ECO:0007669"/>
    <property type="project" value="UniProtKB-SubCell"/>
</dbReference>